<feature type="region of interest" description="Disordered" evidence="1">
    <location>
        <begin position="233"/>
        <end position="280"/>
    </location>
</feature>
<feature type="compositionally biased region" description="Polar residues" evidence="1">
    <location>
        <begin position="259"/>
        <end position="271"/>
    </location>
</feature>
<feature type="region of interest" description="Disordered" evidence="1">
    <location>
        <begin position="440"/>
        <end position="471"/>
    </location>
</feature>
<keyword evidence="3" id="KW-1185">Reference proteome</keyword>
<dbReference type="Proteomes" id="UP000076502">
    <property type="component" value="Unassembled WGS sequence"/>
</dbReference>
<organism evidence="2 3">
    <name type="scientific">Dufourea novaeangliae</name>
    <name type="common">Sweat bee</name>
    <dbReference type="NCBI Taxonomy" id="178035"/>
    <lineage>
        <taxon>Eukaryota</taxon>
        <taxon>Metazoa</taxon>
        <taxon>Ecdysozoa</taxon>
        <taxon>Arthropoda</taxon>
        <taxon>Hexapoda</taxon>
        <taxon>Insecta</taxon>
        <taxon>Pterygota</taxon>
        <taxon>Neoptera</taxon>
        <taxon>Endopterygota</taxon>
        <taxon>Hymenoptera</taxon>
        <taxon>Apocrita</taxon>
        <taxon>Aculeata</taxon>
        <taxon>Apoidea</taxon>
        <taxon>Anthophila</taxon>
        <taxon>Halictidae</taxon>
        <taxon>Rophitinae</taxon>
        <taxon>Dufourea</taxon>
    </lineage>
</organism>
<dbReference type="EMBL" id="KQ434952">
    <property type="protein sequence ID" value="KZC12510.1"/>
    <property type="molecule type" value="Genomic_DNA"/>
</dbReference>
<feature type="compositionally biased region" description="Basic and acidic residues" evidence="1">
    <location>
        <begin position="240"/>
        <end position="249"/>
    </location>
</feature>
<proteinExistence type="predicted"/>
<evidence type="ECO:0000313" key="2">
    <source>
        <dbReference type="EMBL" id="KZC12510.1"/>
    </source>
</evidence>
<feature type="compositionally biased region" description="Low complexity" evidence="1">
    <location>
        <begin position="440"/>
        <end position="459"/>
    </location>
</feature>
<evidence type="ECO:0000256" key="1">
    <source>
        <dbReference type="SAM" id="MobiDB-lite"/>
    </source>
</evidence>
<dbReference type="PROSITE" id="PS51257">
    <property type="entry name" value="PROKAR_LIPOPROTEIN"/>
    <property type="match status" value="1"/>
</dbReference>
<evidence type="ECO:0000313" key="3">
    <source>
        <dbReference type="Proteomes" id="UP000076502"/>
    </source>
</evidence>
<protein>
    <submittedName>
        <fullName evidence="2">Uncharacterized protein</fullName>
    </submittedName>
</protein>
<dbReference type="AlphaFoldDB" id="A0A154PMS2"/>
<feature type="compositionally biased region" description="Polar residues" evidence="1">
    <location>
        <begin position="133"/>
        <end position="156"/>
    </location>
</feature>
<feature type="region of interest" description="Disordered" evidence="1">
    <location>
        <begin position="120"/>
        <end position="158"/>
    </location>
</feature>
<accession>A0A154PMS2</accession>
<reference evidence="2 3" key="1">
    <citation type="submission" date="2015-07" db="EMBL/GenBank/DDBJ databases">
        <title>The genome of Dufourea novaeangliae.</title>
        <authorList>
            <person name="Pan H."/>
            <person name="Kapheim K."/>
        </authorList>
    </citation>
    <scope>NUCLEOTIDE SEQUENCE [LARGE SCALE GENOMIC DNA]</scope>
    <source>
        <strain evidence="2">0120121106</strain>
        <tissue evidence="2">Whole body</tissue>
    </source>
</reference>
<sequence>MDGRVRGPIGTAATAALACARASVGAVAVGVRTLTACSCSPVGPASECSPPTLAELLEGCDRGETVHEASTSGQTKKLEVFGNMDCAEKTIQEANAQCMAAGVSSIAANDILAMQREMNVSQGSSFGRKRVRTSSSTEDVTQPGNVQQNQESNNNLPPRFTTEEITFLRSLDQAEPSNNEDSTRNTKIQPPIAKKRVSWFFPPPTDLLEVPQSTMVFAEPDESGITIENVSNEQSTTVHSVKENRERYTSSEPPIATVSHPSALTTKTPTDGSREGETNKAGANWQGAIKGIKTPRQYTIKTARHFTIMGHNATYPRLRMDPHFDDRRTPGPTSLAEAILPARDQAGFQRRRCIQGRALINPDTNEILCGSCARLEEEEDLQQFHWGPQHYLIMEDRAWHATRCTRCRSQVLTDRGNENCTGCLRAYLAVPRAHRPAYPRLRAAPPRFEIQTTDTGTQTGEEEAAAPPSQN</sequence>
<name>A0A154PMS2_DUFNO</name>
<gene>
    <name evidence="2" type="ORF">WN55_04267</name>
</gene>